<dbReference type="Proteomes" id="UP000284250">
    <property type="component" value="Unassembled WGS sequence"/>
</dbReference>
<feature type="chain" id="PRO_5018971787" evidence="3">
    <location>
        <begin position="32"/>
        <end position="866"/>
    </location>
</feature>
<proteinExistence type="inferred from homology"/>
<organism evidence="5 6">
    <name type="scientific">Hymenobacter rubripertinctus</name>
    <dbReference type="NCBI Taxonomy" id="2029981"/>
    <lineage>
        <taxon>Bacteria</taxon>
        <taxon>Pseudomonadati</taxon>
        <taxon>Bacteroidota</taxon>
        <taxon>Cytophagia</taxon>
        <taxon>Cytophagales</taxon>
        <taxon>Hymenobacteraceae</taxon>
        <taxon>Hymenobacter</taxon>
    </lineage>
</organism>
<evidence type="ECO:0000259" key="4">
    <source>
        <dbReference type="Pfam" id="PF18962"/>
    </source>
</evidence>
<evidence type="ECO:0000256" key="2">
    <source>
        <dbReference type="ARBA" id="ARBA00022729"/>
    </source>
</evidence>
<name>A0A418R510_9BACT</name>
<dbReference type="AlphaFoldDB" id="A0A418R510"/>
<comment type="similarity">
    <text evidence="1">Belongs to the ice-binding protein family.</text>
</comment>
<sequence length="866" mass="88159">MKTLYSVNRALAKGGVLLAACLLLGSPASVAQVAPDLGAANSFALFTAVGAFNNVGPTVIQGDIGTNAGAFSGFPLGVVTGNIHVADATSTQAATDVQTAFGYMSTIPCVTPLAVYGGTPAQTLIPGSYCVGAATTLAGTLILDGGGDPNAKFFLRVSGALTTAANSVVLTQNGATPGNVYWQIGGLVTLGQNSVMRGTLLVDGAINMIQGASLIGRGLSRGGAVTIDTNTASLPGAVVTGTFWLGNPLGTGTTDWFTPGNWSNGVPTSLLDATVPANTAPYPVIASGNALANGLTLGTGARLTMNGGTLDLKASLSNSGTFSATAGTTTLSGTSPQVVGGSGSTQFWSLRIANTAGAFQTSAVSVHGVLAPASGDLNTNGQTLTLLSDATGTAMVVDNGTGTINGNATMQRYIDPSLNAGLGYRHYSSPVQATTINDLATAGFTPVINPAYNTAANPGSTTPFPTVYGYDEARLTSANALTSDFNFGYFSPAALTNTLVPGRGYTVNLAASETVDLTGTLSTGTVPVGALSRGQQANAGWQLLGNPYPAPLDWNVARTGLPTGVIDAIYTHKSSSQYAGTYQFYQNGFGTLPGGLIPAMQGFFLRVSQNVPSFSFQNSWRVTSYQNPTFNRGAADTRPAVQLDLVDAQGTHEPTFVYFEAGATTGRDDHYDAEKLPNTTGLNLASIAATGEALAVNGLPVLSSAAVIVPLTVDVPQAGRFAISAPSLANLPTSTLVELVDNLTGTRHDLRQLSAAGYAFSTDSRRVAGRFVLNLRPNAVLASGSAALAAQVRAYPNPAQGQLTISRPAGAAASAVLLNGIGQQLRTLALPTTETTLNLQGLPSGVYALRVTLAGGQTVVQRVVVQ</sequence>
<evidence type="ECO:0000256" key="1">
    <source>
        <dbReference type="ARBA" id="ARBA00005445"/>
    </source>
</evidence>
<dbReference type="InterPro" id="IPR026444">
    <property type="entry name" value="Secre_tail"/>
</dbReference>
<accession>A0A418R510</accession>
<evidence type="ECO:0000313" key="6">
    <source>
        <dbReference type="Proteomes" id="UP000284250"/>
    </source>
</evidence>
<keyword evidence="6" id="KW-1185">Reference proteome</keyword>
<dbReference type="EMBL" id="QYCN01000005">
    <property type="protein sequence ID" value="RIY12419.1"/>
    <property type="molecule type" value="Genomic_DNA"/>
</dbReference>
<dbReference type="InterPro" id="IPR021884">
    <property type="entry name" value="Ice-bd_prot"/>
</dbReference>
<dbReference type="NCBIfam" id="TIGR04183">
    <property type="entry name" value="Por_Secre_tail"/>
    <property type="match status" value="1"/>
</dbReference>
<protein>
    <submittedName>
        <fullName evidence="5">DUF3494 domain-containing protein</fullName>
    </submittedName>
</protein>
<reference evidence="5 6" key="2">
    <citation type="submission" date="2019-01" db="EMBL/GenBank/DDBJ databases">
        <title>Hymenobacter humicola sp. nov., isolated from soils in Antarctica.</title>
        <authorList>
            <person name="Sedlacek I."/>
            <person name="Holochova P."/>
            <person name="Kralova S."/>
            <person name="Pantucek R."/>
            <person name="Stankova E."/>
            <person name="Vrbovska V."/>
            <person name="Kristofova L."/>
            <person name="Svec P."/>
            <person name="Busse H.-J."/>
        </authorList>
    </citation>
    <scope>NUCLEOTIDE SEQUENCE [LARGE SCALE GENOMIC DNA]</scope>
    <source>
        <strain evidence="5 6">CCM 8852</strain>
    </source>
</reference>
<feature type="domain" description="Secretion system C-terminal sorting" evidence="4">
    <location>
        <begin position="795"/>
        <end position="865"/>
    </location>
</feature>
<comment type="caution">
    <text evidence="5">The sequence shown here is derived from an EMBL/GenBank/DDBJ whole genome shotgun (WGS) entry which is preliminary data.</text>
</comment>
<gene>
    <name evidence="5" type="ORF">D0T11_05255</name>
</gene>
<dbReference type="RefSeq" id="WP_119654735.1">
    <property type="nucleotide sequence ID" value="NZ_JBHUOI010000034.1"/>
</dbReference>
<reference evidence="5 6" key="1">
    <citation type="submission" date="2018-09" db="EMBL/GenBank/DDBJ databases">
        <authorList>
            <person name="Zeman M."/>
            <person name="Pardy F."/>
        </authorList>
    </citation>
    <scope>NUCLEOTIDE SEQUENCE [LARGE SCALE GENOMIC DNA]</scope>
    <source>
        <strain evidence="5 6">CCM 8852</strain>
    </source>
</reference>
<dbReference type="Pfam" id="PF11999">
    <property type="entry name" value="Ice_binding"/>
    <property type="match status" value="1"/>
</dbReference>
<evidence type="ECO:0000313" key="5">
    <source>
        <dbReference type="EMBL" id="RIY12419.1"/>
    </source>
</evidence>
<dbReference type="OrthoDB" id="531718at2"/>
<feature type="signal peptide" evidence="3">
    <location>
        <begin position="1"/>
        <end position="31"/>
    </location>
</feature>
<keyword evidence="2 3" id="KW-0732">Signal</keyword>
<evidence type="ECO:0000256" key="3">
    <source>
        <dbReference type="SAM" id="SignalP"/>
    </source>
</evidence>
<dbReference type="Pfam" id="PF18962">
    <property type="entry name" value="Por_Secre_tail"/>
    <property type="match status" value="1"/>
</dbReference>